<reference evidence="1" key="1">
    <citation type="submission" date="2019-11" db="EMBL/GenBank/DDBJ databases">
        <authorList>
            <person name="Liu Y."/>
            <person name="Hou J."/>
            <person name="Li T.-Q."/>
            <person name="Guan C.-H."/>
            <person name="Wu X."/>
            <person name="Wu H.-Z."/>
            <person name="Ling F."/>
            <person name="Zhang R."/>
            <person name="Shi X.-G."/>
            <person name="Ren J.-P."/>
            <person name="Chen E.-F."/>
            <person name="Sun J.-M."/>
        </authorList>
    </citation>
    <scope>NUCLEOTIDE SEQUENCE</scope>
    <source>
        <strain evidence="1">Adult_tree_wgs_1</strain>
        <tissue evidence="1">Leaves</tissue>
    </source>
</reference>
<dbReference type="OrthoDB" id="191139at2759"/>
<evidence type="ECO:0000313" key="1">
    <source>
        <dbReference type="EMBL" id="KAF7116638.1"/>
    </source>
</evidence>
<comment type="caution">
    <text evidence="1">The sequence shown here is derived from an EMBL/GenBank/DDBJ whole genome shotgun (WGS) entry which is preliminary data.</text>
</comment>
<protein>
    <submittedName>
        <fullName evidence="1">Uncharacterized protein</fullName>
    </submittedName>
</protein>
<organism evidence="1 2">
    <name type="scientific">Rhododendron simsii</name>
    <name type="common">Sims's rhododendron</name>
    <dbReference type="NCBI Taxonomy" id="118357"/>
    <lineage>
        <taxon>Eukaryota</taxon>
        <taxon>Viridiplantae</taxon>
        <taxon>Streptophyta</taxon>
        <taxon>Embryophyta</taxon>
        <taxon>Tracheophyta</taxon>
        <taxon>Spermatophyta</taxon>
        <taxon>Magnoliopsida</taxon>
        <taxon>eudicotyledons</taxon>
        <taxon>Gunneridae</taxon>
        <taxon>Pentapetalae</taxon>
        <taxon>asterids</taxon>
        <taxon>Ericales</taxon>
        <taxon>Ericaceae</taxon>
        <taxon>Ericoideae</taxon>
        <taxon>Rhodoreae</taxon>
        <taxon>Rhododendron</taxon>
    </lineage>
</organism>
<dbReference type="InterPro" id="IPR055280">
    <property type="entry name" value="TIC32"/>
</dbReference>
<evidence type="ECO:0000313" key="2">
    <source>
        <dbReference type="Proteomes" id="UP000626092"/>
    </source>
</evidence>
<dbReference type="AlphaFoldDB" id="A0A834L337"/>
<dbReference type="EMBL" id="WJXA01000058">
    <property type="protein sequence ID" value="KAF7116638.1"/>
    <property type="molecule type" value="Genomic_DNA"/>
</dbReference>
<sequence length="217" mass="24372">MRLFSSNGACYAFSWRSTAEEGIHGTGLSLPLLQCIVLNPEFLAYAYHAAVVAAASTEVKEAIVKEIPTAKIEAMGLNLNLLASVRKLASKFNSLGFPRNLLMVFFLTAHFLLTDLMLETMKKMARRTSKEGRIANASSRQYHYSFPEGIRLDKINGQSGKYFIFFEGFIEFQRASESYRSCCYVCTNRRIRVGQVAEPDEHRLRVGSGQPLREEPG</sequence>
<dbReference type="PANTHER" id="PTHR48476:SF1">
    <property type="entry name" value="SHORT-CHAIN DEHYDROGENASE TIC 32, CHLOROPLASTIC-LIKE"/>
    <property type="match status" value="1"/>
</dbReference>
<dbReference type="Proteomes" id="UP000626092">
    <property type="component" value="Unassembled WGS sequence"/>
</dbReference>
<gene>
    <name evidence="1" type="ORF">RHSIM_RhsimUnG0020100</name>
</gene>
<proteinExistence type="predicted"/>
<dbReference type="PANTHER" id="PTHR48476">
    <property type="entry name" value="SHORT-CHAIN DEHYDROGENASE TIC 32, CHLOROPLASTIC-LIKE"/>
    <property type="match status" value="1"/>
</dbReference>
<keyword evidence="2" id="KW-1185">Reference proteome</keyword>
<name>A0A834L337_RHOSS</name>
<accession>A0A834L337</accession>